<dbReference type="PRINTS" id="PR00033">
    <property type="entry name" value="HTHASNC"/>
</dbReference>
<dbReference type="AlphaFoldDB" id="A0A7D6CPF9"/>
<dbReference type="InterPro" id="IPR000485">
    <property type="entry name" value="AsnC-type_HTH_dom"/>
</dbReference>
<dbReference type="SUPFAM" id="SSF46785">
    <property type="entry name" value="Winged helix' DNA-binding domain"/>
    <property type="match status" value="1"/>
</dbReference>
<accession>A0A7D6CPF9</accession>
<keyword evidence="2" id="KW-0238">DNA-binding</keyword>
<dbReference type="InterPro" id="IPR036388">
    <property type="entry name" value="WH-like_DNA-bd_sf"/>
</dbReference>
<dbReference type="InterPro" id="IPR036390">
    <property type="entry name" value="WH_DNA-bd_sf"/>
</dbReference>
<dbReference type="EMBL" id="CP059154">
    <property type="protein sequence ID" value="QLK26737.1"/>
    <property type="molecule type" value="Genomic_DNA"/>
</dbReference>
<dbReference type="GO" id="GO:0043565">
    <property type="term" value="F:sequence-specific DNA binding"/>
    <property type="evidence" value="ECO:0007669"/>
    <property type="project" value="InterPro"/>
</dbReference>
<dbReference type="PROSITE" id="PS50956">
    <property type="entry name" value="HTH_ASNC_2"/>
    <property type="match status" value="1"/>
</dbReference>
<dbReference type="OrthoDB" id="57033at2157"/>
<dbReference type="PANTHER" id="PTHR30154:SF34">
    <property type="entry name" value="TRANSCRIPTIONAL REGULATOR AZLB"/>
    <property type="match status" value="1"/>
</dbReference>
<dbReference type="CDD" id="cd00090">
    <property type="entry name" value="HTH_ARSR"/>
    <property type="match status" value="1"/>
</dbReference>
<protein>
    <submittedName>
        <fullName evidence="5">Winged helix-turn-helix transcriptional regulator</fullName>
    </submittedName>
</protein>
<organism evidence="5 6">
    <name type="scientific">Natrinema zhouii</name>
    <dbReference type="NCBI Taxonomy" id="1710539"/>
    <lineage>
        <taxon>Archaea</taxon>
        <taxon>Methanobacteriati</taxon>
        <taxon>Methanobacteriota</taxon>
        <taxon>Stenosarchaea group</taxon>
        <taxon>Halobacteria</taxon>
        <taxon>Halobacteriales</taxon>
        <taxon>Natrialbaceae</taxon>
        <taxon>Natrinema</taxon>
    </lineage>
</organism>
<proteinExistence type="predicted"/>
<evidence type="ECO:0000259" key="4">
    <source>
        <dbReference type="PROSITE" id="PS50956"/>
    </source>
</evidence>
<feature type="domain" description="HTH asnC-type" evidence="4">
    <location>
        <begin position="6"/>
        <end position="68"/>
    </location>
</feature>
<reference evidence="5 6" key="1">
    <citation type="submission" date="2020-07" db="EMBL/GenBank/DDBJ databases">
        <title>Natrinema (YPL30) sp. nov. and Haloterrigena xxxxxx (YPL8) sp. nov., isolated from a salt mine.</title>
        <authorList>
            <person name="Cui H."/>
        </authorList>
    </citation>
    <scope>NUCLEOTIDE SEQUENCE [LARGE SCALE GENOMIC DNA]</scope>
    <source>
        <strain evidence="5 6">YPL13</strain>
    </source>
</reference>
<dbReference type="GeneID" id="56142283"/>
<evidence type="ECO:0000313" key="5">
    <source>
        <dbReference type="EMBL" id="QLK26737.1"/>
    </source>
</evidence>
<name>A0A7D6CPF9_9EURY</name>
<evidence type="ECO:0000256" key="1">
    <source>
        <dbReference type="ARBA" id="ARBA00023015"/>
    </source>
</evidence>
<evidence type="ECO:0000256" key="2">
    <source>
        <dbReference type="ARBA" id="ARBA00023125"/>
    </source>
</evidence>
<evidence type="ECO:0000313" key="6">
    <source>
        <dbReference type="Proteomes" id="UP000510869"/>
    </source>
</evidence>
<dbReference type="InterPro" id="IPR019888">
    <property type="entry name" value="Tscrpt_reg_AsnC-like"/>
</dbReference>
<dbReference type="GO" id="GO:0005829">
    <property type="term" value="C:cytosol"/>
    <property type="evidence" value="ECO:0007669"/>
    <property type="project" value="TreeGrafter"/>
</dbReference>
<dbReference type="KEGG" id="nay:HYG81_03720"/>
<dbReference type="Pfam" id="PF13412">
    <property type="entry name" value="HTH_24"/>
    <property type="match status" value="1"/>
</dbReference>
<sequence length="158" mass="17507">MSSYQLDDVDKGIVHLLQKDARNNTTAEIAEVVDVSASTVGNRIQNMEEEGVIKGYDPDINYEKANLTLHLLFVCTAPVATQTELANEALDVYGVINVREMLSGTRNVRVEAISQNMGEIEKTTQELDGLGLEIETSEVVKQQHTRPFDHFGSDLIDD</sequence>
<keyword evidence="3" id="KW-0804">Transcription</keyword>
<dbReference type="RefSeq" id="WP_180841908.1">
    <property type="nucleotide sequence ID" value="NZ_CP059154.1"/>
</dbReference>
<keyword evidence="1" id="KW-0805">Transcription regulation</keyword>
<dbReference type="Gene3D" id="1.10.10.10">
    <property type="entry name" value="Winged helix-like DNA-binding domain superfamily/Winged helix DNA-binding domain"/>
    <property type="match status" value="1"/>
</dbReference>
<gene>
    <name evidence="5" type="ORF">HYG81_03720</name>
</gene>
<dbReference type="PANTHER" id="PTHR30154">
    <property type="entry name" value="LEUCINE-RESPONSIVE REGULATORY PROTEIN"/>
    <property type="match status" value="1"/>
</dbReference>
<dbReference type="Proteomes" id="UP000510869">
    <property type="component" value="Chromosome"/>
</dbReference>
<evidence type="ECO:0000256" key="3">
    <source>
        <dbReference type="ARBA" id="ARBA00023163"/>
    </source>
</evidence>
<dbReference type="GO" id="GO:0043200">
    <property type="term" value="P:response to amino acid"/>
    <property type="evidence" value="ECO:0007669"/>
    <property type="project" value="TreeGrafter"/>
</dbReference>
<dbReference type="SMART" id="SM00344">
    <property type="entry name" value="HTH_ASNC"/>
    <property type="match status" value="1"/>
</dbReference>
<keyword evidence="6" id="KW-1185">Reference proteome</keyword>
<dbReference type="InterPro" id="IPR011991">
    <property type="entry name" value="ArsR-like_HTH"/>
</dbReference>